<name>A0A6M8SYY9_9NEIS</name>
<reference evidence="1 2" key="1">
    <citation type="submission" date="2020-05" db="EMBL/GenBank/DDBJ databases">
        <title>Complete genome sequence of Deefgea sp. D17.</title>
        <authorList>
            <person name="Bae J.-W."/>
            <person name="Han J.E."/>
        </authorList>
    </citation>
    <scope>NUCLEOTIDE SEQUENCE [LARGE SCALE GENOMIC DNA]</scope>
    <source>
        <strain evidence="1 2">D17</strain>
    </source>
</reference>
<keyword evidence="2" id="KW-1185">Reference proteome</keyword>
<sequence length="154" mass="17063">MTQLTQDPFATWHELAQKTQEMWLDSAFVFSQRTQMLAQAGMNPNAAEQAEMTQMGMEKLEAVGESSVAALQQIGAMQQALWAKALQQNQAAIAMVTASMTSPQEALAAQQQYSYQLLSPELLTQASADMAHAILHPVHKRTTENAERLREEND</sequence>
<dbReference type="NCBIfam" id="NF045536">
    <property type="entry name" value="phasin_PhaP6"/>
    <property type="match status" value="1"/>
</dbReference>
<organism evidence="1 2">
    <name type="scientific">Deefgea piscis</name>
    <dbReference type="NCBI Taxonomy" id="2739061"/>
    <lineage>
        <taxon>Bacteria</taxon>
        <taxon>Pseudomonadati</taxon>
        <taxon>Pseudomonadota</taxon>
        <taxon>Betaproteobacteria</taxon>
        <taxon>Neisseriales</taxon>
        <taxon>Chitinibacteraceae</taxon>
        <taxon>Deefgea</taxon>
    </lineage>
</organism>
<dbReference type="AlphaFoldDB" id="A0A6M8SYY9"/>
<evidence type="ECO:0000313" key="1">
    <source>
        <dbReference type="EMBL" id="QKJ67789.1"/>
    </source>
</evidence>
<evidence type="ECO:0008006" key="3">
    <source>
        <dbReference type="Google" id="ProtNLM"/>
    </source>
</evidence>
<dbReference type="RefSeq" id="WP_173534290.1">
    <property type="nucleotide sequence ID" value="NZ_CP054143.1"/>
</dbReference>
<proteinExistence type="predicted"/>
<protein>
    <recommendedName>
        <fullName evidence="3">Phasin family protein</fullName>
    </recommendedName>
</protein>
<dbReference type="EMBL" id="CP054143">
    <property type="protein sequence ID" value="QKJ67789.1"/>
    <property type="molecule type" value="Genomic_DNA"/>
</dbReference>
<dbReference type="KEGG" id="dee:HQN60_14260"/>
<dbReference type="InterPro" id="IPR053785">
    <property type="entry name" value="PhaP6-like"/>
</dbReference>
<evidence type="ECO:0000313" key="2">
    <source>
        <dbReference type="Proteomes" id="UP000504844"/>
    </source>
</evidence>
<accession>A0A6M8SYY9</accession>
<gene>
    <name evidence="1" type="ORF">HQN60_14260</name>
</gene>
<dbReference type="Proteomes" id="UP000504844">
    <property type="component" value="Chromosome"/>
</dbReference>